<dbReference type="Gene3D" id="1.25.40.10">
    <property type="entry name" value="Tetratricopeptide repeat domain"/>
    <property type="match status" value="1"/>
</dbReference>
<dbReference type="InterPro" id="IPR011990">
    <property type="entry name" value="TPR-like_helical_dom_sf"/>
</dbReference>
<comment type="caution">
    <text evidence="1">The sequence shown here is derived from an EMBL/GenBank/DDBJ whole genome shotgun (WGS) entry which is preliminary data.</text>
</comment>
<feature type="non-terminal residue" evidence="1">
    <location>
        <position position="78"/>
    </location>
</feature>
<dbReference type="EMBL" id="BART01035545">
    <property type="protein sequence ID" value="GAH15480.1"/>
    <property type="molecule type" value="Genomic_DNA"/>
</dbReference>
<accession>X1E536</accession>
<dbReference type="AlphaFoldDB" id="X1E536"/>
<proteinExistence type="predicted"/>
<sequence>MSNSVSNELTAVKNLVNKGKFEEALQLTKDIEQKQNLTHEELLRSMVYRGFSHFYLGQFEKALKLAEIIYQKSQELKV</sequence>
<evidence type="ECO:0000313" key="1">
    <source>
        <dbReference type="EMBL" id="GAH15480.1"/>
    </source>
</evidence>
<gene>
    <name evidence="1" type="ORF">S01H4_60317</name>
</gene>
<protein>
    <recommendedName>
        <fullName evidence="2">MalT-like TPR region domain-containing protein</fullName>
    </recommendedName>
</protein>
<name>X1E536_9ZZZZ</name>
<evidence type="ECO:0008006" key="2">
    <source>
        <dbReference type="Google" id="ProtNLM"/>
    </source>
</evidence>
<dbReference type="SUPFAM" id="SSF48452">
    <property type="entry name" value="TPR-like"/>
    <property type="match status" value="1"/>
</dbReference>
<reference evidence="1" key="1">
    <citation type="journal article" date="2014" name="Front. Microbiol.">
        <title>High frequency of phylogenetically diverse reductive dehalogenase-homologous genes in deep subseafloor sedimentary metagenomes.</title>
        <authorList>
            <person name="Kawai M."/>
            <person name="Futagami T."/>
            <person name="Toyoda A."/>
            <person name="Takaki Y."/>
            <person name="Nishi S."/>
            <person name="Hori S."/>
            <person name="Arai W."/>
            <person name="Tsubouchi T."/>
            <person name="Morono Y."/>
            <person name="Uchiyama I."/>
            <person name="Ito T."/>
            <person name="Fujiyama A."/>
            <person name="Inagaki F."/>
            <person name="Takami H."/>
        </authorList>
    </citation>
    <scope>NUCLEOTIDE SEQUENCE</scope>
    <source>
        <strain evidence="1">Expedition CK06-06</strain>
    </source>
</reference>
<organism evidence="1">
    <name type="scientific">marine sediment metagenome</name>
    <dbReference type="NCBI Taxonomy" id="412755"/>
    <lineage>
        <taxon>unclassified sequences</taxon>
        <taxon>metagenomes</taxon>
        <taxon>ecological metagenomes</taxon>
    </lineage>
</organism>